<evidence type="ECO:0000313" key="1">
    <source>
        <dbReference type="EMBL" id="CAQ45364.1"/>
    </source>
</evidence>
<sequence length="257" mass="26938">MKLQASQTCSMPRSIWSNRRIHALRAKALLSGSDCGRGFGSVLRHHLYGLSRPQEAGSPVNGVPAFLCLHVAQDAWRIIGMTPPHCSPTPRPPEGSAMKAALTISVLLTALAATPATHAAAPAIAPPGTATLEALLACKAGSDFSEADAIDALQAAGLARKPGGTFEPEDKPVALLGGTVTSADVNVAEGEKSLFVYLNGVDATHLAKAWSVNTVNEHADTEEPSYVKTIDKRHTLHVIAGDDYEGYSAAVKCQISR</sequence>
<dbReference type="EnsemblBacteria" id="CAQ45364">
    <property type="protein sequence ID" value="CAQ45364"/>
    <property type="gene ID" value="Smlt1843"/>
</dbReference>
<accession>B2FLZ6</accession>
<dbReference type="HOGENOM" id="CLU_1081504_0_0_6"/>
<dbReference type="EMBL" id="AM743169">
    <property type="protein sequence ID" value="CAQ45364.1"/>
    <property type="molecule type" value="Genomic_DNA"/>
</dbReference>
<gene>
    <name evidence="1" type="ordered locus">Smlt1843</name>
</gene>
<evidence type="ECO:0000313" key="2">
    <source>
        <dbReference type="Proteomes" id="UP000008840"/>
    </source>
</evidence>
<dbReference type="KEGG" id="sml:Smlt1843"/>
<dbReference type="Proteomes" id="UP000008840">
    <property type="component" value="Chromosome"/>
</dbReference>
<dbReference type="eggNOG" id="ENOG50333GB">
    <property type="taxonomic scope" value="Bacteria"/>
</dbReference>
<reference evidence="1 2" key="1">
    <citation type="journal article" date="2008" name="Genome Biol.">
        <title>The complete genome, comparative and functional analysis of Stenotrophomonas maltophilia reveals an organism heavily shielded by drug resistance determinants.</title>
        <authorList>
            <person name="Crossman L.C."/>
            <person name="Gould V.C."/>
            <person name="Dow J.M."/>
            <person name="Vernikos G.S."/>
            <person name="Okazaki A."/>
            <person name="Sebaihia M."/>
            <person name="Saunders D."/>
            <person name="Arrowsmith C."/>
            <person name="Carver T."/>
            <person name="Peters N."/>
            <person name="Adlem E."/>
            <person name="Kerhornou A."/>
            <person name="Lord A."/>
            <person name="Murphy L."/>
            <person name="Seeger K."/>
            <person name="Squares R."/>
            <person name="Rutter S."/>
            <person name="Quail M.A."/>
            <person name="Rajandream M.A."/>
            <person name="Harris D."/>
            <person name="Churcher C."/>
            <person name="Bentley S.D."/>
            <person name="Parkhill J."/>
            <person name="Thomson N.R."/>
            <person name="Avison M.B."/>
        </authorList>
    </citation>
    <scope>NUCLEOTIDE SEQUENCE [LARGE SCALE GENOMIC DNA]</scope>
    <source>
        <strain evidence="1 2">K279a</strain>
    </source>
</reference>
<keyword evidence="2" id="KW-1185">Reference proteome</keyword>
<organism evidence="1 2">
    <name type="scientific">Stenotrophomonas maltophilia (strain K279a)</name>
    <dbReference type="NCBI Taxonomy" id="522373"/>
    <lineage>
        <taxon>Bacteria</taxon>
        <taxon>Pseudomonadati</taxon>
        <taxon>Pseudomonadota</taxon>
        <taxon>Gammaproteobacteria</taxon>
        <taxon>Lysobacterales</taxon>
        <taxon>Lysobacteraceae</taxon>
        <taxon>Stenotrophomonas</taxon>
        <taxon>Stenotrophomonas maltophilia group</taxon>
    </lineage>
</organism>
<name>B2FLZ6_STRMK</name>
<dbReference type="AlphaFoldDB" id="B2FLZ6"/>
<proteinExistence type="predicted"/>
<protein>
    <submittedName>
        <fullName evidence="1">Uncharacterized protein</fullName>
    </submittedName>
</protein>